<name>A0A655Q394_VIBCL</name>
<organism evidence="1 2">
    <name type="scientific">Vibrio cholerae</name>
    <dbReference type="NCBI Taxonomy" id="666"/>
    <lineage>
        <taxon>Bacteria</taxon>
        <taxon>Pseudomonadati</taxon>
        <taxon>Pseudomonadota</taxon>
        <taxon>Gammaproteobacteria</taxon>
        <taxon>Vibrionales</taxon>
        <taxon>Vibrionaceae</taxon>
        <taxon>Vibrio</taxon>
    </lineage>
</organism>
<gene>
    <name evidence="1" type="ORF">ERS013165_01486</name>
</gene>
<dbReference type="EMBL" id="CWOW01000006">
    <property type="protein sequence ID" value="CSA39745.1"/>
    <property type="molecule type" value="Genomic_DNA"/>
</dbReference>
<protein>
    <submittedName>
        <fullName evidence="1">Uncharacterized protein</fullName>
    </submittedName>
</protein>
<dbReference type="Proteomes" id="UP000044806">
    <property type="component" value="Unassembled WGS sequence"/>
</dbReference>
<reference evidence="1 2" key="1">
    <citation type="submission" date="2015-07" db="EMBL/GenBank/DDBJ databases">
        <authorList>
            <consortium name="Pathogen Informatics"/>
        </authorList>
    </citation>
    <scope>NUCLEOTIDE SEQUENCE [LARGE SCALE GENOMIC DNA]</scope>
    <source>
        <strain evidence="1 2">A51</strain>
    </source>
</reference>
<accession>A0A655Q394</accession>
<sequence>MCAWPPKEAMFIATLAAPPGRSSLCSTFTTGTGASGEIRPVGPYQ</sequence>
<dbReference type="AlphaFoldDB" id="A0A655Q394"/>
<evidence type="ECO:0000313" key="2">
    <source>
        <dbReference type="Proteomes" id="UP000044806"/>
    </source>
</evidence>
<evidence type="ECO:0000313" key="1">
    <source>
        <dbReference type="EMBL" id="CSA39745.1"/>
    </source>
</evidence>
<proteinExistence type="predicted"/>